<name>W2TT87_NECAM</name>
<evidence type="ECO:0000313" key="2">
    <source>
        <dbReference type="Proteomes" id="UP000053676"/>
    </source>
</evidence>
<proteinExistence type="predicted"/>
<evidence type="ECO:0000313" key="1">
    <source>
        <dbReference type="EMBL" id="ETN85280.1"/>
    </source>
</evidence>
<dbReference type="OrthoDB" id="5825384at2759"/>
<dbReference type="Proteomes" id="UP000053676">
    <property type="component" value="Unassembled WGS sequence"/>
</dbReference>
<accession>W2TT87</accession>
<feature type="non-terminal residue" evidence="1">
    <location>
        <position position="106"/>
    </location>
</feature>
<evidence type="ECO:0008006" key="3">
    <source>
        <dbReference type="Google" id="ProtNLM"/>
    </source>
</evidence>
<protein>
    <recommendedName>
        <fullName evidence="3">SGNH domain-containing protein</fullName>
    </recommendedName>
</protein>
<keyword evidence="2" id="KW-1185">Reference proteome</keyword>
<dbReference type="STRING" id="51031.W2TT87"/>
<sequence length="106" mass="12139">MACNALTIERQYNHCRKSDILFNKVVREYKPNVLFILSRYTDMFAVPETNSTSASENIVKEAANSLRKLSRIVTDHIFVLNAIPQPHAAFISKCDQSLREHHPINP</sequence>
<dbReference type="EMBL" id="KI657766">
    <property type="protein sequence ID" value="ETN85280.1"/>
    <property type="molecule type" value="Genomic_DNA"/>
</dbReference>
<organism evidence="1 2">
    <name type="scientific">Necator americanus</name>
    <name type="common">Human hookworm</name>
    <dbReference type="NCBI Taxonomy" id="51031"/>
    <lineage>
        <taxon>Eukaryota</taxon>
        <taxon>Metazoa</taxon>
        <taxon>Ecdysozoa</taxon>
        <taxon>Nematoda</taxon>
        <taxon>Chromadorea</taxon>
        <taxon>Rhabditida</taxon>
        <taxon>Rhabditina</taxon>
        <taxon>Rhabditomorpha</taxon>
        <taxon>Strongyloidea</taxon>
        <taxon>Ancylostomatidae</taxon>
        <taxon>Bunostominae</taxon>
        <taxon>Necator</taxon>
    </lineage>
</organism>
<gene>
    <name evidence="1" type="ORF">NECAME_16830</name>
</gene>
<dbReference type="AlphaFoldDB" id="W2TT87"/>
<dbReference type="KEGG" id="nai:NECAME_16830"/>
<reference evidence="2" key="1">
    <citation type="journal article" date="2014" name="Nat. Genet.">
        <title>Genome of the human hookworm Necator americanus.</title>
        <authorList>
            <person name="Tang Y.T."/>
            <person name="Gao X."/>
            <person name="Rosa B.A."/>
            <person name="Abubucker S."/>
            <person name="Hallsworth-Pepin K."/>
            <person name="Martin J."/>
            <person name="Tyagi R."/>
            <person name="Heizer E."/>
            <person name="Zhang X."/>
            <person name="Bhonagiri-Palsikar V."/>
            <person name="Minx P."/>
            <person name="Warren W.C."/>
            <person name="Wang Q."/>
            <person name="Zhan B."/>
            <person name="Hotez P.J."/>
            <person name="Sternberg P.W."/>
            <person name="Dougall A."/>
            <person name="Gaze S.T."/>
            <person name="Mulvenna J."/>
            <person name="Sotillo J."/>
            <person name="Ranganathan S."/>
            <person name="Rabelo E.M."/>
            <person name="Wilson R.K."/>
            <person name="Felgner P.L."/>
            <person name="Bethony J."/>
            <person name="Hawdon J.M."/>
            <person name="Gasser R.B."/>
            <person name="Loukas A."/>
            <person name="Mitreva M."/>
        </authorList>
    </citation>
    <scope>NUCLEOTIDE SEQUENCE [LARGE SCALE GENOMIC DNA]</scope>
</reference>